<evidence type="ECO:0000256" key="8">
    <source>
        <dbReference type="SAM" id="Phobius"/>
    </source>
</evidence>
<dbReference type="EMBL" id="JAME01000036">
    <property type="protein sequence ID" value="ETX27291.1"/>
    <property type="molecule type" value="Genomic_DNA"/>
</dbReference>
<organism evidence="10 11">
    <name type="scientific">Roseivivax isoporae LMG 25204</name>
    <dbReference type="NCBI Taxonomy" id="1449351"/>
    <lineage>
        <taxon>Bacteria</taxon>
        <taxon>Pseudomonadati</taxon>
        <taxon>Pseudomonadota</taxon>
        <taxon>Alphaproteobacteria</taxon>
        <taxon>Rhodobacterales</taxon>
        <taxon>Roseobacteraceae</taxon>
        <taxon>Roseivivax</taxon>
    </lineage>
</organism>
<keyword evidence="5" id="KW-0547">Nucleotide-binding</keyword>
<dbReference type="PANTHER" id="PTHR41523:SF8">
    <property type="entry name" value="ETHYLENE RESPONSE SENSOR PROTEIN"/>
    <property type="match status" value="1"/>
</dbReference>
<dbReference type="GO" id="GO:0005524">
    <property type="term" value="F:ATP binding"/>
    <property type="evidence" value="ECO:0007669"/>
    <property type="project" value="UniProtKB-KW"/>
</dbReference>
<keyword evidence="6" id="KW-0418">Kinase</keyword>
<evidence type="ECO:0000256" key="6">
    <source>
        <dbReference type="ARBA" id="ARBA00022777"/>
    </source>
</evidence>
<dbReference type="Gene3D" id="3.30.450.20">
    <property type="entry name" value="PAS domain"/>
    <property type="match status" value="2"/>
</dbReference>
<evidence type="ECO:0000256" key="1">
    <source>
        <dbReference type="ARBA" id="ARBA00000085"/>
    </source>
</evidence>
<feature type="domain" description="Signal transduction histidine kinase subgroup 2 dimerisation and phosphoacceptor" evidence="9">
    <location>
        <begin position="372"/>
        <end position="443"/>
    </location>
</feature>
<keyword evidence="8" id="KW-0812">Transmembrane</keyword>
<dbReference type="Gene3D" id="3.30.565.10">
    <property type="entry name" value="Histidine kinase-like ATPase, C-terminal domain"/>
    <property type="match status" value="1"/>
</dbReference>
<evidence type="ECO:0000256" key="2">
    <source>
        <dbReference type="ARBA" id="ARBA00012438"/>
    </source>
</evidence>
<dbReference type="EC" id="2.7.13.3" evidence="2"/>
<dbReference type="PATRIC" id="fig|1449351.3.peg.3854"/>
<evidence type="ECO:0000313" key="10">
    <source>
        <dbReference type="EMBL" id="ETX27291.1"/>
    </source>
</evidence>
<dbReference type="OrthoDB" id="9767435at2"/>
<dbReference type="Proteomes" id="UP000023430">
    <property type="component" value="Unassembled WGS sequence"/>
</dbReference>
<keyword evidence="3" id="KW-0597">Phosphoprotein</keyword>
<evidence type="ECO:0000313" key="11">
    <source>
        <dbReference type="Proteomes" id="UP000023430"/>
    </source>
</evidence>
<protein>
    <recommendedName>
        <fullName evidence="2">histidine kinase</fullName>
        <ecNumber evidence="2">2.7.13.3</ecNumber>
    </recommendedName>
</protein>
<keyword evidence="8" id="KW-0472">Membrane</keyword>
<dbReference type="InterPro" id="IPR036890">
    <property type="entry name" value="HATPase_C_sf"/>
</dbReference>
<feature type="transmembrane region" description="Helical" evidence="8">
    <location>
        <begin position="287"/>
        <end position="306"/>
    </location>
</feature>
<sequence>MIGAPGPRPVPSGLGARIIGFLTIALVPIGLVAYFQTTQLDRETRARAELSIAGVTEAAANSERSLILRALGAAEAMGATRSVVGVDPEECSAYLSDFRESSQNYSFVGVLLKSGRVKCSSTDTAVDLRNYPRMLAAIQEPFPAVTRIDNPAVSSTPVIVVSEPFEVDGVMYGHVAISIPVDQMRPRDTGRETEYENIVTFSRTGQLLTANSDWEDTRAHLPADIDLASLAGSSEHSFLARSADGESRIFALSPVVPNLVYALSVWPRDSSAATSLGGTGIARTLPLVMWAASVIVAYLAVNRLVIRHIRTLRQQMRSFARDRRVPSQSNAADMALELRDMENDFLHMADSILQDEAQLENTLREKTILLKEVHHRVKNNLQLISSIMNMQIRQSEAQETRLVLQRLQERIRGLATIHRNLYQTGDLGHVNASELLSDLIAQMTILPPKDSDGLEMTKSLADVEVYPDQAVPMSLLTAEALTNAGKYMAPDPDGMCRIHVELRIEPDRSVRLEISNSHLAEPDADAAGARPGLGTRLIQAFATQLGGALEQGPAGDRYVVAVRFHLSDFKPEVVDY</sequence>
<gene>
    <name evidence="10" type="ORF">RISW2_14925</name>
</gene>
<evidence type="ECO:0000256" key="5">
    <source>
        <dbReference type="ARBA" id="ARBA00022741"/>
    </source>
</evidence>
<keyword evidence="4" id="KW-0808">Transferase</keyword>
<dbReference type="CDD" id="cd16936">
    <property type="entry name" value="HATPase_RsbW-like"/>
    <property type="match status" value="1"/>
</dbReference>
<keyword evidence="7" id="KW-0067">ATP-binding</keyword>
<feature type="transmembrane region" description="Helical" evidence="8">
    <location>
        <begin position="249"/>
        <end position="267"/>
    </location>
</feature>
<proteinExistence type="predicted"/>
<evidence type="ECO:0000256" key="7">
    <source>
        <dbReference type="ARBA" id="ARBA00022840"/>
    </source>
</evidence>
<keyword evidence="8" id="KW-1133">Transmembrane helix</keyword>
<dbReference type="STRING" id="1449351.RISW2_14925"/>
<dbReference type="eggNOG" id="COG3920">
    <property type="taxonomic scope" value="Bacteria"/>
</dbReference>
<evidence type="ECO:0000256" key="3">
    <source>
        <dbReference type="ARBA" id="ARBA00022553"/>
    </source>
</evidence>
<dbReference type="GO" id="GO:0004673">
    <property type="term" value="F:protein histidine kinase activity"/>
    <property type="evidence" value="ECO:0007669"/>
    <property type="project" value="UniProtKB-EC"/>
</dbReference>
<keyword evidence="11" id="KW-1185">Reference proteome</keyword>
<accession>X7F5B4</accession>
<dbReference type="AlphaFoldDB" id="X7F5B4"/>
<dbReference type="InterPro" id="IPR011495">
    <property type="entry name" value="Sig_transdc_His_kin_sub2_dim/P"/>
</dbReference>
<name>X7F5B4_9RHOB</name>
<dbReference type="Pfam" id="PF07568">
    <property type="entry name" value="HisKA_2"/>
    <property type="match status" value="1"/>
</dbReference>
<dbReference type="PANTHER" id="PTHR41523">
    <property type="entry name" value="TWO-COMPONENT SYSTEM SENSOR PROTEIN"/>
    <property type="match status" value="1"/>
</dbReference>
<dbReference type="RefSeq" id="WP_051492160.1">
    <property type="nucleotide sequence ID" value="NZ_JAME01000036.1"/>
</dbReference>
<reference evidence="10 11" key="1">
    <citation type="submission" date="2014-01" db="EMBL/GenBank/DDBJ databases">
        <title>Roseivivax isoporae LMG 25204 Genome Sequencing.</title>
        <authorList>
            <person name="Lai Q."/>
            <person name="Li G."/>
            <person name="Shao Z."/>
        </authorList>
    </citation>
    <scope>NUCLEOTIDE SEQUENCE [LARGE SCALE GENOMIC DNA]</scope>
    <source>
        <strain evidence="10 11">LMG 25204</strain>
    </source>
</reference>
<evidence type="ECO:0000256" key="4">
    <source>
        <dbReference type="ARBA" id="ARBA00022679"/>
    </source>
</evidence>
<feature type="transmembrane region" description="Helical" evidence="8">
    <location>
        <begin position="14"/>
        <end position="35"/>
    </location>
</feature>
<evidence type="ECO:0000259" key="9">
    <source>
        <dbReference type="Pfam" id="PF07568"/>
    </source>
</evidence>
<comment type="caution">
    <text evidence="10">The sequence shown here is derived from an EMBL/GenBank/DDBJ whole genome shotgun (WGS) entry which is preliminary data.</text>
</comment>
<comment type="catalytic activity">
    <reaction evidence="1">
        <text>ATP + protein L-histidine = ADP + protein N-phospho-L-histidine.</text>
        <dbReference type="EC" id="2.7.13.3"/>
    </reaction>
</comment>